<dbReference type="SUPFAM" id="SSF46689">
    <property type="entry name" value="Homeodomain-like"/>
    <property type="match status" value="1"/>
</dbReference>
<evidence type="ECO:0000313" key="10">
    <source>
        <dbReference type="Proteomes" id="UP001291926"/>
    </source>
</evidence>
<dbReference type="PANTHER" id="PTHR43952:SF75">
    <property type="entry name" value="PROTEIN RADIALIS-LIKE 6"/>
    <property type="match status" value="1"/>
</dbReference>
<dbReference type="PROSITE" id="PS51294">
    <property type="entry name" value="HTH_MYB"/>
    <property type="match status" value="1"/>
</dbReference>
<keyword evidence="2" id="KW-0805">Transcription regulation</keyword>
<comment type="caution">
    <text evidence="9">The sequence shown here is derived from an EMBL/GenBank/DDBJ whole genome shotgun (WGS) entry which is preliminary data.</text>
</comment>
<evidence type="ECO:0000259" key="6">
    <source>
        <dbReference type="PROSITE" id="PS50090"/>
    </source>
</evidence>
<evidence type="ECO:0000259" key="7">
    <source>
        <dbReference type="PROSITE" id="PS51293"/>
    </source>
</evidence>
<evidence type="ECO:0000313" key="9">
    <source>
        <dbReference type="EMBL" id="KAK4477095.1"/>
    </source>
</evidence>
<dbReference type="InterPro" id="IPR044636">
    <property type="entry name" value="RADIALIS-like"/>
</dbReference>
<protein>
    <submittedName>
        <fullName evidence="9">Uncharacterized protein</fullName>
    </submittedName>
</protein>
<dbReference type="InterPro" id="IPR009057">
    <property type="entry name" value="Homeodomain-like_sf"/>
</dbReference>
<evidence type="ECO:0000256" key="2">
    <source>
        <dbReference type="ARBA" id="ARBA00023015"/>
    </source>
</evidence>
<organism evidence="9 10">
    <name type="scientific">Penstemon davidsonii</name>
    <dbReference type="NCBI Taxonomy" id="160366"/>
    <lineage>
        <taxon>Eukaryota</taxon>
        <taxon>Viridiplantae</taxon>
        <taxon>Streptophyta</taxon>
        <taxon>Embryophyta</taxon>
        <taxon>Tracheophyta</taxon>
        <taxon>Spermatophyta</taxon>
        <taxon>Magnoliopsida</taxon>
        <taxon>eudicotyledons</taxon>
        <taxon>Gunneridae</taxon>
        <taxon>Pentapetalae</taxon>
        <taxon>asterids</taxon>
        <taxon>lamiids</taxon>
        <taxon>Lamiales</taxon>
        <taxon>Plantaginaceae</taxon>
        <taxon>Cheloneae</taxon>
        <taxon>Penstemon</taxon>
    </lineage>
</organism>
<dbReference type="Gene3D" id="1.10.10.60">
    <property type="entry name" value="Homeodomain-like"/>
    <property type="match status" value="1"/>
</dbReference>
<feature type="domain" description="HTH myb-type" evidence="8">
    <location>
        <begin position="13"/>
        <end position="65"/>
    </location>
</feature>
<dbReference type="PROSITE" id="PS51293">
    <property type="entry name" value="SANT"/>
    <property type="match status" value="1"/>
</dbReference>
<dbReference type="PANTHER" id="PTHR43952">
    <property type="entry name" value="MYB FAMILY TRANSCRIPTION FACTOR-RELATED"/>
    <property type="match status" value="1"/>
</dbReference>
<sequence>MSSSPKSSGSSIPWTREEDKLFENALAQFTEDTPDRWQKVAEAVGSGKTAEDVKKHYEILLEDIQKIEADVVPTPDYNENTTSSDEEENMKKKNNFE</sequence>
<dbReference type="SMART" id="SM00717">
    <property type="entry name" value="SANT"/>
    <property type="match status" value="1"/>
</dbReference>
<keyword evidence="10" id="KW-1185">Reference proteome</keyword>
<feature type="domain" description="SANT" evidence="7">
    <location>
        <begin position="14"/>
        <end position="65"/>
    </location>
</feature>
<evidence type="ECO:0000256" key="5">
    <source>
        <dbReference type="SAM" id="MobiDB-lite"/>
    </source>
</evidence>
<accession>A0ABR0CJJ2</accession>
<keyword evidence="4" id="KW-0539">Nucleus</keyword>
<comment type="subcellular location">
    <subcellularLocation>
        <location evidence="1">Nucleus</location>
    </subcellularLocation>
</comment>
<proteinExistence type="predicted"/>
<gene>
    <name evidence="9" type="ORF">RD792_016303</name>
</gene>
<dbReference type="InterPro" id="IPR017884">
    <property type="entry name" value="SANT_dom"/>
</dbReference>
<feature type="domain" description="Myb-like" evidence="6">
    <location>
        <begin position="13"/>
        <end position="61"/>
    </location>
</feature>
<dbReference type="InterPro" id="IPR001005">
    <property type="entry name" value="SANT/Myb"/>
</dbReference>
<dbReference type="EMBL" id="JAYDYQ010002688">
    <property type="protein sequence ID" value="KAK4477095.1"/>
    <property type="molecule type" value="Genomic_DNA"/>
</dbReference>
<dbReference type="PROSITE" id="PS50090">
    <property type="entry name" value="MYB_LIKE"/>
    <property type="match status" value="1"/>
</dbReference>
<evidence type="ECO:0000259" key="8">
    <source>
        <dbReference type="PROSITE" id="PS51294"/>
    </source>
</evidence>
<dbReference type="CDD" id="cd00167">
    <property type="entry name" value="SANT"/>
    <property type="match status" value="1"/>
</dbReference>
<keyword evidence="3" id="KW-0804">Transcription</keyword>
<evidence type="ECO:0000256" key="4">
    <source>
        <dbReference type="ARBA" id="ARBA00023242"/>
    </source>
</evidence>
<evidence type="ECO:0000256" key="3">
    <source>
        <dbReference type="ARBA" id="ARBA00023163"/>
    </source>
</evidence>
<feature type="region of interest" description="Disordered" evidence="5">
    <location>
        <begin position="71"/>
        <end position="97"/>
    </location>
</feature>
<dbReference type="Pfam" id="PF00249">
    <property type="entry name" value="Myb_DNA-binding"/>
    <property type="match status" value="1"/>
</dbReference>
<evidence type="ECO:0000256" key="1">
    <source>
        <dbReference type="ARBA" id="ARBA00004123"/>
    </source>
</evidence>
<dbReference type="InterPro" id="IPR017930">
    <property type="entry name" value="Myb_dom"/>
</dbReference>
<reference evidence="9 10" key="1">
    <citation type="journal article" date="2023" name="bioRxiv">
        <title>Genome report: Whole genome sequence and annotation of Penstemon davidsonii.</title>
        <authorList>
            <person name="Ostevik K.L."/>
            <person name="Alabady M."/>
            <person name="Zhang M."/>
            <person name="Rausher M.D."/>
        </authorList>
    </citation>
    <scope>NUCLEOTIDE SEQUENCE [LARGE SCALE GENOMIC DNA]</scope>
    <source>
        <strain evidence="9">DNT005</strain>
        <tissue evidence="9">Whole leaf</tissue>
    </source>
</reference>
<dbReference type="Proteomes" id="UP001291926">
    <property type="component" value="Unassembled WGS sequence"/>
</dbReference>
<name>A0ABR0CJJ2_9LAMI</name>